<proteinExistence type="predicted"/>
<dbReference type="Pfam" id="PF14223">
    <property type="entry name" value="Retrotran_gag_2"/>
    <property type="match status" value="1"/>
</dbReference>
<dbReference type="PANTHER" id="PTHR35317:SF28">
    <property type="entry name" value="ZINC FINGER, CCHC-TYPE, RIBONUCLEASE H-LIKE DOMAIN, GAG-PRE-INTEGRASE DOMAIN PROTEIN-RELATED"/>
    <property type="match status" value="1"/>
</dbReference>
<accession>A0AAV1VRZ8</accession>
<dbReference type="EMBL" id="CAXHTB010000001">
    <property type="protein sequence ID" value="CAL0299745.1"/>
    <property type="molecule type" value="Genomic_DNA"/>
</dbReference>
<dbReference type="Proteomes" id="UP001497480">
    <property type="component" value="Unassembled WGS sequence"/>
</dbReference>
<evidence type="ECO:0000313" key="1">
    <source>
        <dbReference type="EMBL" id="CAL0299745.1"/>
    </source>
</evidence>
<reference evidence="1 2" key="1">
    <citation type="submission" date="2024-03" db="EMBL/GenBank/DDBJ databases">
        <authorList>
            <person name="Martinez-Hernandez J."/>
        </authorList>
    </citation>
    <scope>NUCLEOTIDE SEQUENCE [LARGE SCALE GENOMIC DNA]</scope>
</reference>
<dbReference type="AlphaFoldDB" id="A0AAV1VRZ8"/>
<sequence>MGQSDFPANLPILGGKNWNRWRVQMAAIMGFQEVSEIVEEGLPTLTEQATEEQKTHYKESKKKDCKAMFLLHQCVDEAHFDKISKAGSTKEAWEVMQKCNEGAEQFKKVRLQTMRRQYELVKCPIAMKNIGLFGALKA</sequence>
<comment type="caution">
    <text evidence="1">The sequence shown here is derived from an EMBL/GenBank/DDBJ whole genome shotgun (WGS) entry which is preliminary data.</text>
</comment>
<gene>
    <name evidence="1" type="ORF">LLUT_LOCUS805</name>
</gene>
<name>A0AAV1VRZ8_LUPLU</name>
<organism evidence="1 2">
    <name type="scientific">Lupinus luteus</name>
    <name type="common">European yellow lupine</name>
    <dbReference type="NCBI Taxonomy" id="3873"/>
    <lineage>
        <taxon>Eukaryota</taxon>
        <taxon>Viridiplantae</taxon>
        <taxon>Streptophyta</taxon>
        <taxon>Embryophyta</taxon>
        <taxon>Tracheophyta</taxon>
        <taxon>Spermatophyta</taxon>
        <taxon>Magnoliopsida</taxon>
        <taxon>eudicotyledons</taxon>
        <taxon>Gunneridae</taxon>
        <taxon>Pentapetalae</taxon>
        <taxon>rosids</taxon>
        <taxon>fabids</taxon>
        <taxon>Fabales</taxon>
        <taxon>Fabaceae</taxon>
        <taxon>Papilionoideae</taxon>
        <taxon>50 kb inversion clade</taxon>
        <taxon>genistoids sensu lato</taxon>
        <taxon>core genistoids</taxon>
        <taxon>Genisteae</taxon>
        <taxon>Lupinus</taxon>
    </lineage>
</organism>
<dbReference type="PANTHER" id="PTHR35317">
    <property type="entry name" value="OS04G0629600 PROTEIN"/>
    <property type="match status" value="1"/>
</dbReference>
<protein>
    <submittedName>
        <fullName evidence="1">Uncharacterized protein</fullName>
    </submittedName>
</protein>
<evidence type="ECO:0000313" key="2">
    <source>
        <dbReference type="Proteomes" id="UP001497480"/>
    </source>
</evidence>
<keyword evidence="2" id="KW-1185">Reference proteome</keyword>